<feature type="region of interest" description="Disordered" evidence="17">
    <location>
        <begin position="361"/>
        <end position="383"/>
    </location>
</feature>
<evidence type="ECO:0000256" key="4">
    <source>
        <dbReference type="ARBA" id="ARBA00004555"/>
    </source>
</evidence>
<dbReference type="GO" id="GO:0005525">
    <property type="term" value="F:GTP binding"/>
    <property type="evidence" value="ECO:0007669"/>
    <property type="project" value="UniProtKB-KW"/>
</dbReference>
<dbReference type="Pfam" id="PF04548">
    <property type="entry name" value="AIG1"/>
    <property type="match status" value="2"/>
</dbReference>
<evidence type="ECO:0000256" key="1">
    <source>
        <dbReference type="ARBA" id="ARBA00004173"/>
    </source>
</evidence>
<dbReference type="InterPro" id="IPR006703">
    <property type="entry name" value="G_AIG1"/>
</dbReference>
<dbReference type="EMBL" id="BRZM01002039">
    <property type="protein sequence ID" value="GLD74172.1"/>
    <property type="molecule type" value="Genomic_DNA"/>
</dbReference>
<gene>
    <name evidence="19" type="ORF">AKAME5_002550000</name>
</gene>
<dbReference type="GO" id="GO:0005794">
    <property type="term" value="C:Golgi apparatus"/>
    <property type="evidence" value="ECO:0007669"/>
    <property type="project" value="UniProtKB-SubCell"/>
</dbReference>
<feature type="region of interest" description="Disordered" evidence="17">
    <location>
        <begin position="423"/>
        <end position="443"/>
    </location>
</feature>
<evidence type="ECO:0000256" key="16">
    <source>
        <dbReference type="SAM" id="Coils"/>
    </source>
</evidence>
<comment type="function">
    <text evidence="13">Exerts an anti-apoptotic effect in the immune system and is involved in responses to infections.</text>
</comment>
<evidence type="ECO:0000256" key="9">
    <source>
        <dbReference type="ARBA" id="ARBA00022824"/>
    </source>
</evidence>
<keyword evidence="10" id="KW-0333">Golgi apparatus</keyword>
<evidence type="ECO:0000256" key="5">
    <source>
        <dbReference type="ARBA" id="ARBA00008535"/>
    </source>
</evidence>
<dbReference type="FunFam" id="3.40.50.300:FF:000536">
    <property type="entry name" value="GTPase IMAP family member 8"/>
    <property type="match status" value="1"/>
</dbReference>
<evidence type="ECO:0000256" key="14">
    <source>
        <dbReference type="ARBA" id="ARBA00073539"/>
    </source>
</evidence>
<evidence type="ECO:0000256" key="10">
    <source>
        <dbReference type="ARBA" id="ARBA00023034"/>
    </source>
</evidence>
<feature type="domain" description="AIG1-type G" evidence="18">
    <location>
        <begin position="174"/>
        <end position="373"/>
    </location>
</feature>
<dbReference type="PROSITE" id="PS51720">
    <property type="entry name" value="G_AIG1"/>
    <property type="match status" value="1"/>
</dbReference>
<proteinExistence type="inferred from homology"/>
<dbReference type="InterPro" id="IPR045058">
    <property type="entry name" value="GIMA/IAN/Toc"/>
</dbReference>
<feature type="coiled-coil region" evidence="16">
    <location>
        <begin position="138"/>
        <end position="172"/>
    </location>
</feature>
<evidence type="ECO:0000256" key="11">
    <source>
        <dbReference type="ARBA" id="ARBA00023128"/>
    </source>
</evidence>
<evidence type="ECO:0000256" key="13">
    <source>
        <dbReference type="ARBA" id="ARBA00056809"/>
    </source>
</evidence>
<name>A0AAD3NGG7_LATJO</name>
<protein>
    <recommendedName>
        <fullName evidence="14">GTPase IMAP family member 8</fullName>
    </recommendedName>
    <alternativeName>
        <fullName evidence="15">Immune-associated nucleotide-binding protein 9</fullName>
    </alternativeName>
</protein>
<comment type="subcellular location">
    <subcellularLocation>
        <location evidence="3">Cytoplasm</location>
        <location evidence="3">Cytosol</location>
    </subcellularLocation>
    <subcellularLocation>
        <location evidence="2">Endoplasmic reticulum</location>
    </subcellularLocation>
    <subcellularLocation>
        <location evidence="4">Golgi apparatus</location>
    </subcellularLocation>
    <subcellularLocation>
        <location evidence="1">Mitochondrion</location>
    </subcellularLocation>
</comment>
<dbReference type="AlphaFoldDB" id="A0AAD3NGG7"/>
<dbReference type="GO" id="GO:0005829">
    <property type="term" value="C:cytosol"/>
    <property type="evidence" value="ECO:0007669"/>
    <property type="project" value="UniProtKB-SubCell"/>
</dbReference>
<sequence>MEKDSSAKELFKTETILSVSLCPPGLHGFILVINAELPFKDVYKKATEEHLHHCFGEKVLDHTIVVFSHRGLLDQKTVEDHIRGEGPPLQSLLEACGNRYHVFCDDGTDNEVKVKQLFEKIDTMVAENSCYKIESTMIQSVEERRKEVDIKAEELRLKTRQQRQKLRNLLTEPKLTLRILMLGWVFTGKSAAGNRILRAEVFQSGERTMKAFKQSGEVAGKEVIIMDTPGWWKFFSASFNPPDLKSEILKAVSLCSPSPNVILLAVPLDTSFTDEQRRVTEDNMRLLGQRVWRHVIVLFTFGDALGNKTIEQHIESEGQPLHWLIEKCGRRYHVLDNWSNADDQVTELLEKMEEMVTGNSSFYLSETDDPQPEEDRRAELTENKHEDTAKEIIEQLNIEWDRRNWEKCHIFKGNRSIMLPLNFSKGEQRSEGSEGEEEEMKHQLEDDQYLDLESEDDAGSDTLNKVKRLLESEWSRREAAMELFYKRVYGDKRAISEPDTDQLCKSREKVALWLKSQHTTRHPVGATSGYGTISTTSREPEEENEQGEEIF</sequence>
<dbReference type="GO" id="GO:0005783">
    <property type="term" value="C:endoplasmic reticulum"/>
    <property type="evidence" value="ECO:0007669"/>
    <property type="project" value="UniProtKB-SubCell"/>
</dbReference>
<keyword evidence="11" id="KW-0496">Mitochondrion</keyword>
<dbReference type="PANTHER" id="PTHR10903:SF107">
    <property type="entry name" value="GTPASE IMAP FAMILY MEMBER 4-LIKE-RELATED"/>
    <property type="match status" value="1"/>
</dbReference>
<dbReference type="SUPFAM" id="SSF52540">
    <property type="entry name" value="P-loop containing nucleoside triphosphate hydrolases"/>
    <property type="match status" value="1"/>
</dbReference>
<evidence type="ECO:0000256" key="17">
    <source>
        <dbReference type="SAM" id="MobiDB-lite"/>
    </source>
</evidence>
<evidence type="ECO:0000259" key="18">
    <source>
        <dbReference type="PROSITE" id="PS51720"/>
    </source>
</evidence>
<keyword evidence="6" id="KW-0963">Cytoplasm</keyword>
<evidence type="ECO:0000256" key="15">
    <source>
        <dbReference type="ARBA" id="ARBA00077278"/>
    </source>
</evidence>
<comment type="caution">
    <text evidence="19">The sequence shown here is derived from an EMBL/GenBank/DDBJ whole genome shotgun (WGS) entry which is preliminary data.</text>
</comment>
<dbReference type="InterPro" id="IPR027417">
    <property type="entry name" value="P-loop_NTPase"/>
</dbReference>
<dbReference type="Proteomes" id="UP001279410">
    <property type="component" value="Unassembled WGS sequence"/>
</dbReference>
<comment type="similarity">
    <text evidence="5">Belongs to the TRAFAC class TrmE-Era-EngA-EngB-Septin-like GTPase superfamily. AIG1/Toc34/Toc159-like paraseptin GTPase family. IAN subfamily.</text>
</comment>
<keyword evidence="8" id="KW-0547">Nucleotide-binding</keyword>
<keyword evidence="12" id="KW-0342">GTP-binding</keyword>
<dbReference type="Gene3D" id="3.40.50.300">
    <property type="entry name" value="P-loop containing nucleotide triphosphate hydrolases"/>
    <property type="match status" value="2"/>
</dbReference>
<dbReference type="PANTHER" id="PTHR10903">
    <property type="entry name" value="GTPASE, IMAP FAMILY MEMBER-RELATED"/>
    <property type="match status" value="1"/>
</dbReference>
<keyword evidence="9" id="KW-0256">Endoplasmic reticulum</keyword>
<evidence type="ECO:0000256" key="12">
    <source>
        <dbReference type="ARBA" id="ARBA00023134"/>
    </source>
</evidence>
<dbReference type="GO" id="GO:0005739">
    <property type="term" value="C:mitochondrion"/>
    <property type="evidence" value="ECO:0007669"/>
    <property type="project" value="UniProtKB-SubCell"/>
</dbReference>
<feature type="compositionally biased region" description="Acidic residues" evidence="17">
    <location>
        <begin position="540"/>
        <end position="551"/>
    </location>
</feature>
<evidence type="ECO:0000256" key="8">
    <source>
        <dbReference type="ARBA" id="ARBA00022741"/>
    </source>
</evidence>
<evidence type="ECO:0000256" key="3">
    <source>
        <dbReference type="ARBA" id="ARBA00004514"/>
    </source>
</evidence>
<evidence type="ECO:0000256" key="7">
    <source>
        <dbReference type="ARBA" id="ARBA00022737"/>
    </source>
</evidence>
<evidence type="ECO:0000256" key="6">
    <source>
        <dbReference type="ARBA" id="ARBA00022490"/>
    </source>
</evidence>
<keyword evidence="16" id="KW-0175">Coiled coil</keyword>
<feature type="compositionally biased region" description="Basic and acidic residues" evidence="17">
    <location>
        <begin position="373"/>
        <end position="383"/>
    </location>
</feature>
<keyword evidence="7" id="KW-0677">Repeat</keyword>
<evidence type="ECO:0000256" key="2">
    <source>
        <dbReference type="ARBA" id="ARBA00004240"/>
    </source>
</evidence>
<evidence type="ECO:0000313" key="19">
    <source>
        <dbReference type="EMBL" id="GLD74172.1"/>
    </source>
</evidence>
<feature type="region of interest" description="Disordered" evidence="17">
    <location>
        <begin position="521"/>
        <end position="551"/>
    </location>
</feature>
<reference evidence="19" key="1">
    <citation type="submission" date="2022-08" db="EMBL/GenBank/DDBJ databases">
        <title>Genome sequencing of akame (Lates japonicus).</title>
        <authorList>
            <person name="Hashiguchi Y."/>
            <person name="Takahashi H."/>
        </authorList>
    </citation>
    <scope>NUCLEOTIDE SEQUENCE</scope>
    <source>
        <strain evidence="19">Kochi</strain>
    </source>
</reference>
<keyword evidence="20" id="KW-1185">Reference proteome</keyword>
<accession>A0AAD3NGG7</accession>
<evidence type="ECO:0000313" key="20">
    <source>
        <dbReference type="Proteomes" id="UP001279410"/>
    </source>
</evidence>
<organism evidence="19 20">
    <name type="scientific">Lates japonicus</name>
    <name type="common">Japanese lates</name>
    <dbReference type="NCBI Taxonomy" id="270547"/>
    <lineage>
        <taxon>Eukaryota</taxon>
        <taxon>Metazoa</taxon>
        <taxon>Chordata</taxon>
        <taxon>Craniata</taxon>
        <taxon>Vertebrata</taxon>
        <taxon>Euteleostomi</taxon>
        <taxon>Actinopterygii</taxon>
        <taxon>Neopterygii</taxon>
        <taxon>Teleostei</taxon>
        <taxon>Neoteleostei</taxon>
        <taxon>Acanthomorphata</taxon>
        <taxon>Carangaria</taxon>
        <taxon>Carangaria incertae sedis</taxon>
        <taxon>Centropomidae</taxon>
        <taxon>Lates</taxon>
    </lineage>
</organism>